<dbReference type="PANTHER" id="PTHR32309">
    <property type="entry name" value="TYROSINE-PROTEIN KINASE"/>
    <property type="match status" value="1"/>
</dbReference>
<sequence length="528" mass="58375">MNSDVRFYVSLMLKRLPLMLSLAIAGMAIGIWVALSLPPVYTSSSKLLVEQPQIPDDLASSTVQTGLGEQLGVIRQKLLTRANLLNIARRYNVFENMSEMTPDEIVSGMTSQTVFNTSTGRDQATTMYIAFNARSPRIATDVTNAYVTSILDENVRLRTSIAEETLNFFKQEVQKLGTQLDDRGARIIDFQNQNLNALPEGQTYRQSRLNILQERLSQLRRDIDSNDAQRQNLIALYEATGRVEDSSNAASNPVERQLAQARADLASAQLVYSDNNPQIRLLQKRVDQIEAALIGAQAQAEEEAEATDDGGLTALPEPGARQLTDSPTLNAQLVELDTRRKFMEAQIPQIEDEMVTLEEAIQATPANAVRLEALKREYENTQEQYRNAIKRLNAAETGERIELSSRGQRISVIEQPTEPSQPTSPNRKLIAAAGGTVGLAAGIGLIFLLEFMNGSIRRPSELTRALGITPLATIPYMPNQRDTARRLSVGLVTIAVVGILCVGALYVVDQRYLPLETVWARVQVRLGI</sequence>
<proteinExistence type="predicted"/>
<dbReference type="EMBL" id="BMFJ01000002">
    <property type="protein sequence ID" value="GGE47181.1"/>
    <property type="molecule type" value="Genomic_DNA"/>
</dbReference>
<feature type="transmembrane region" description="Helical" evidence="2">
    <location>
        <begin position="487"/>
        <end position="508"/>
    </location>
</feature>
<feature type="coiled-coil region" evidence="1">
    <location>
        <begin position="279"/>
        <end position="306"/>
    </location>
</feature>
<gene>
    <name evidence="3" type="ORF">GCM10011360_38050</name>
</gene>
<evidence type="ECO:0000313" key="3">
    <source>
        <dbReference type="EMBL" id="GGE47181.1"/>
    </source>
</evidence>
<keyword evidence="4" id="KW-1185">Reference proteome</keyword>
<organism evidence="3 4">
    <name type="scientific">Primorskyibacter flagellatus</name>
    <dbReference type="NCBI Taxonomy" id="1387277"/>
    <lineage>
        <taxon>Bacteria</taxon>
        <taxon>Pseudomonadati</taxon>
        <taxon>Pseudomonadota</taxon>
        <taxon>Alphaproteobacteria</taxon>
        <taxon>Rhodobacterales</taxon>
        <taxon>Roseobacteraceae</taxon>
        <taxon>Primorskyibacter</taxon>
    </lineage>
</organism>
<accession>A0A917AEI9</accession>
<dbReference type="AlphaFoldDB" id="A0A917AEI9"/>
<dbReference type="RefSeq" id="WP_188479398.1">
    <property type="nucleotide sequence ID" value="NZ_BMFJ01000002.1"/>
</dbReference>
<feature type="transmembrane region" description="Helical" evidence="2">
    <location>
        <begin position="429"/>
        <end position="449"/>
    </location>
</feature>
<keyword evidence="2" id="KW-0812">Transmembrane</keyword>
<keyword evidence="2" id="KW-1133">Transmembrane helix</keyword>
<feature type="coiled-coil region" evidence="1">
    <location>
        <begin position="333"/>
        <end position="398"/>
    </location>
</feature>
<dbReference type="PANTHER" id="PTHR32309:SF31">
    <property type="entry name" value="CAPSULAR EXOPOLYSACCHARIDE FAMILY"/>
    <property type="match status" value="1"/>
</dbReference>
<dbReference type="Proteomes" id="UP000612855">
    <property type="component" value="Unassembled WGS sequence"/>
</dbReference>
<feature type="transmembrane region" description="Helical" evidence="2">
    <location>
        <begin position="16"/>
        <end position="35"/>
    </location>
</feature>
<comment type="caution">
    <text evidence="3">The sequence shown here is derived from an EMBL/GenBank/DDBJ whole genome shotgun (WGS) entry which is preliminary data.</text>
</comment>
<evidence type="ECO:0000313" key="4">
    <source>
        <dbReference type="Proteomes" id="UP000612855"/>
    </source>
</evidence>
<evidence type="ECO:0000256" key="1">
    <source>
        <dbReference type="SAM" id="Coils"/>
    </source>
</evidence>
<keyword evidence="1" id="KW-0175">Coiled coil</keyword>
<dbReference type="InterPro" id="IPR050445">
    <property type="entry name" value="Bact_polysacc_biosynth/exp"/>
</dbReference>
<protein>
    <submittedName>
        <fullName evidence="3">LPS biosynthesis protein</fullName>
    </submittedName>
</protein>
<name>A0A917AEI9_9RHOB</name>
<reference evidence="4" key="1">
    <citation type="journal article" date="2019" name="Int. J. Syst. Evol. Microbiol.">
        <title>The Global Catalogue of Microorganisms (GCM) 10K type strain sequencing project: providing services to taxonomists for standard genome sequencing and annotation.</title>
        <authorList>
            <consortium name="The Broad Institute Genomics Platform"/>
            <consortium name="The Broad Institute Genome Sequencing Center for Infectious Disease"/>
            <person name="Wu L."/>
            <person name="Ma J."/>
        </authorList>
    </citation>
    <scope>NUCLEOTIDE SEQUENCE [LARGE SCALE GENOMIC DNA]</scope>
    <source>
        <strain evidence="4">CGMCC 1.12664</strain>
    </source>
</reference>
<keyword evidence="2" id="KW-0472">Membrane</keyword>
<evidence type="ECO:0000256" key="2">
    <source>
        <dbReference type="SAM" id="Phobius"/>
    </source>
</evidence>